<dbReference type="AlphaFoldDB" id="A0A448X0H0"/>
<protein>
    <submittedName>
        <fullName evidence="1">Uncharacterized protein</fullName>
    </submittedName>
</protein>
<organism evidence="1 2">
    <name type="scientific">Protopolystoma xenopodis</name>
    <dbReference type="NCBI Taxonomy" id="117903"/>
    <lineage>
        <taxon>Eukaryota</taxon>
        <taxon>Metazoa</taxon>
        <taxon>Spiralia</taxon>
        <taxon>Lophotrochozoa</taxon>
        <taxon>Platyhelminthes</taxon>
        <taxon>Monogenea</taxon>
        <taxon>Polyopisthocotylea</taxon>
        <taxon>Polystomatidea</taxon>
        <taxon>Polystomatidae</taxon>
        <taxon>Protopolystoma</taxon>
    </lineage>
</organism>
<keyword evidence="2" id="KW-1185">Reference proteome</keyword>
<accession>A0A448X0H0</accession>
<reference evidence="1" key="1">
    <citation type="submission" date="2018-11" db="EMBL/GenBank/DDBJ databases">
        <authorList>
            <consortium name="Pathogen Informatics"/>
        </authorList>
    </citation>
    <scope>NUCLEOTIDE SEQUENCE</scope>
</reference>
<proteinExistence type="predicted"/>
<name>A0A448X0H0_9PLAT</name>
<evidence type="ECO:0000313" key="2">
    <source>
        <dbReference type="Proteomes" id="UP000784294"/>
    </source>
</evidence>
<sequence>MFIGFTDKDNMELGYVLGPFQTMRSQQIETKMPSTESLLLDGNIGIGQLVQPNVGYLNVRLLDAHRKLGMHGEHLCNTVNSSLSFRVRMLGEEVRGWESLSLNQRRYVWFGW</sequence>
<gene>
    <name evidence="1" type="ORF">PXEA_LOCUS18220</name>
</gene>
<dbReference type="Proteomes" id="UP000784294">
    <property type="component" value="Unassembled WGS sequence"/>
</dbReference>
<comment type="caution">
    <text evidence="1">The sequence shown here is derived from an EMBL/GenBank/DDBJ whole genome shotgun (WGS) entry which is preliminary data.</text>
</comment>
<dbReference type="EMBL" id="CAAALY010069617">
    <property type="protein sequence ID" value="VEL24780.1"/>
    <property type="molecule type" value="Genomic_DNA"/>
</dbReference>
<evidence type="ECO:0000313" key="1">
    <source>
        <dbReference type="EMBL" id="VEL24780.1"/>
    </source>
</evidence>